<organism evidence="1 2">
    <name type="scientific">Halobacterium litoreum</name>
    <dbReference type="NCBI Taxonomy" id="2039234"/>
    <lineage>
        <taxon>Archaea</taxon>
        <taxon>Methanobacteriati</taxon>
        <taxon>Methanobacteriota</taxon>
        <taxon>Stenosarchaea group</taxon>
        <taxon>Halobacteria</taxon>
        <taxon>Halobacteriales</taxon>
        <taxon>Halobacteriaceae</taxon>
        <taxon>Halobacterium</taxon>
    </lineage>
</organism>
<protein>
    <recommendedName>
        <fullName evidence="3">Hsp20/alpha crystallin family protein</fullName>
    </recommendedName>
</protein>
<proteinExistence type="predicted"/>
<comment type="caution">
    <text evidence="1">The sequence shown here is derived from an EMBL/GenBank/DDBJ whole genome shotgun (WGS) entry which is preliminary data.</text>
</comment>
<reference evidence="1 2" key="1">
    <citation type="journal article" date="2019" name="Int. J. Syst. Evol. Microbiol.">
        <title>The Global Catalogue of Microorganisms (GCM) 10K type strain sequencing project: providing services to taxonomists for standard genome sequencing and annotation.</title>
        <authorList>
            <consortium name="The Broad Institute Genomics Platform"/>
            <consortium name="The Broad Institute Genome Sequencing Center for Infectious Disease"/>
            <person name="Wu L."/>
            <person name="Ma J."/>
        </authorList>
    </citation>
    <scope>NUCLEOTIDE SEQUENCE [LARGE SCALE GENOMIC DNA]</scope>
    <source>
        <strain evidence="1 2">CGMCC 1.12562</strain>
    </source>
</reference>
<dbReference type="Proteomes" id="UP001595660">
    <property type="component" value="Unassembled WGS sequence"/>
</dbReference>
<dbReference type="AlphaFoldDB" id="A0ABD5NCQ1"/>
<dbReference type="RefSeq" id="WP_232571903.1">
    <property type="nucleotide sequence ID" value="NZ_CP089466.1"/>
</dbReference>
<evidence type="ECO:0000313" key="1">
    <source>
        <dbReference type="EMBL" id="MFC3476960.1"/>
    </source>
</evidence>
<dbReference type="GeneID" id="69117119"/>
<dbReference type="EMBL" id="JBHRWN010000002">
    <property type="protein sequence ID" value="MFC3476960.1"/>
    <property type="molecule type" value="Genomic_DNA"/>
</dbReference>
<evidence type="ECO:0000313" key="2">
    <source>
        <dbReference type="Proteomes" id="UP001595660"/>
    </source>
</evidence>
<gene>
    <name evidence="1" type="ORF">ACFOKC_04405</name>
</gene>
<sequence>MSLNAFTDETDALARRYDYDDGSVLVADLGVGDDDASVDVVDGTVILVLERDGTTSQHELDAPEGTVAKALINNGVVTVEVER</sequence>
<dbReference type="InterPro" id="IPR055551">
    <property type="entry name" value="DUF7127"/>
</dbReference>
<keyword evidence="2" id="KW-1185">Reference proteome</keyword>
<accession>A0ABD5NCQ1</accession>
<name>A0ABD5NCQ1_9EURY</name>
<dbReference type="Pfam" id="PF23444">
    <property type="entry name" value="DUF7127"/>
    <property type="match status" value="1"/>
</dbReference>
<evidence type="ECO:0008006" key="3">
    <source>
        <dbReference type="Google" id="ProtNLM"/>
    </source>
</evidence>